<feature type="transmembrane region" description="Helical" evidence="1">
    <location>
        <begin position="321"/>
        <end position="342"/>
    </location>
</feature>
<dbReference type="Gene3D" id="3.40.50.1820">
    <property type="entry name" value="alpha/beta hydrolase"/>
    <property type="match status" value="1"/>
</dbReference>
<feature type="transmembrane region" description="Helical" evidence="1">
    <location>
        <begin position="584"/>
        <end position="604"/>
    </location>
</feature>
<dbReference type="Pfam" id="PF12146">
    <property type="entry name" value="Hydrolase_4"/>
    <property type="match status" value="1"/>
</dbReference>
<gene>
    <name evidence="3" type="ORF">AWM76_09150</name>
</gene>
<dbReference type="InterPro" id="IPR022742">
    <property type="entry name" value="Hydrolase_4"/>
</dbReference>
<name>A0AAU8U731_9LACT</name>
<feature type="transmembrane region" description="Helical" evidence="1">
    <location>
        <begin position="429"/>
        <end position="446"/>
    </location>
</feature>
<protein>
    <recommendedName>
        <fullName evidence="2">Serine aminopeptidase S33 domain-containing protein</fullName>
    </recommendedName>
</protein>
<proteinExistence type="predicted"/>
<evidence type="ECO:0000313" key="4">
    <source>
        <dbReference type="Proteomes" id="UP000066986"/>
    </source>
</evidence>
<evidence type="ECO:0000259" key="2">
    <source>
        <dbReference type="Pfam" id="PF12146"/>
    </source>
</evidence>
<dbReference type="Proteomes" id="UP000066986">
    <property type="component" value="Chromosome"/>
</dbReference>
<feature type="transmembrane region" description="Helical" evidence="1">
    <location>
        <begin position="466"/>
        <end position="486"/>
    </location>
</feature>
<keyword evidence="1" id="KW-0812">Transmembrane</keyword>
<feature type="transmembrane region" description="Helical" evidence="1">
    <location>
        <begin position="651"/>
        <end position="674"/>
    </location>
</feature>
<feature type="transmembrane region" description="Helical" evidence="1">
    <location>
        <begin position="371"/>
        <end position="392"/>
    </location>
</feature>
<reference evidence="3 4" key="1">
    <citation type="journal article" date="2016" name="Genome Announc.">
        <title>Complete Genome Sequences of Aerococcus christensenii CCUG 28831T, Aerococcus sanguinicola CCUG 43001T, Aerococcus urinae CCUG 36881T, Aerococcus urinaeequi CCUG 28094T, Aerococcus urinaehominis CCUG 42038 BT, and Aerococcus viridans CCUG 4311T.</title>
        <authorList>
            <person name="Carkaci D."/>
            <person name="Dargis R."/>
            <person name="Nielsen X.C."/>
            <person name="Skovgaard O."/>
            <person name="Fuursted K."/>
            <person name="Christensen J.J."/>
        </authorList>
    </citation>
    <scope>NUCLEOTIDE SEQUENCE [LARGE SCALE GENOMIC DNA]</scope>
    <source>
        <strain evidence="3 4">CCUG4311</strain>
    </source>
</reference>
<dbReference type="PANTHER" id="PTHR22946">
    <property type="entry name" value="DIENELACTONE HYDROLASE DOMAIN-CONTAINING PROTEIN-RELATED"/>
    <property type="match status" value="1"/>
</dbReference>
<dbReference type="InterPro" id="IPR029058">
    <property type="entry name" value="AB_hydrolase_fold"/>
</dbReference>
<dbReference type="KEGG" id="avs:AWM76_09150"/>
<sequence>MEVINVKKRSTLVLLITSLLLIFIGSFIASMSNSSSGDVDISRISFETDNGELSGLLYLPEGAKDEPRPTIVATHGYLNSAEMQAAQAIEMSKRGYVVLALDLYDHGHSVGKMDKTIPFFSFWPTAMYDAVNYMYEQDFVLKDENNNGIIAVSGHSMGGFSATNAVLLDEKFYEQSGFRKISSSLTMGSDYSNIYLLDYELNDIVNAYGPRTSGAIAGKYDEFFFSPEASALGKTVVEKDYISTTEAQSFLGNPENPSVGEFYKVGDGKRVIYQPEETHPWNTFSMKTTGYVIDFYDEAFSEYSDIIKIGNDNQSWMYKEWFSFLALIGFFLMFVPVVKILLKVPFLSKAIVDRPKSLPVPNTNSEKTSNLIMIIFGSFMPALLFTTFYSGVEVGLRLMTQINYIIIAISLITLVFAYSKNKHSDIKKVSTAVLITSIAQFILIRYRDTLIEVSDFLGAPTGNTIAYWAINIALITLMVLIVNYFIYQKPKGVTIENYGLKVNVKTVLASLSVAVIAICISYLMLFIVDALFKTDFRLWTLAVKTFEPRHFVALLKYAPLFFVFYSIVGLSINSNTADERFDGIKGYLVSIFMFVGGLIFYLIYQYGSLFVMGQAAFPSEALSSIVVIGLVPVLIIAAIFNRYFYRLTGNVYLGTFINVFLMTLVLLANTALYATL</sequence>
<feature type="domain" description="Serine aminopeptidase S33" evidence="2">
    <location>
        <begin position="66"/>
        <end position="170"/>
    </location>
</feature>
<feature type="transmembrane region" description="Helical" evidence="1">
    <location>
        <begin position="398"/>
        <end position="417"/>
    </location>
</feature>
<dbReference type="InterPro" id="IPR050261">
    <property type="entry name" value="FrsA_esterase"/>
</dbReference>
<dbReference type="EMBL" id="CP014164">
    <property type="protein sequence ID" value="AMC01700.1"/>
    <property type="molecule type" value="Genomic_DNA"/>
</dbReference>
<organism evidence="3 4">
    <name type="scientific">Aerococcus viridans</name>
    <dbReference type="NCBI Taxonomy" id="1377"/>
    <lineage>
        <taxon>Bacteria</taxon>
        <taxon>Bacillati</taxon>
        <taxon>Bacillota</taxon>
        <taxon>Bacilli</taxon>
        <taxon>Lactobacillales</taxon>
        <taxon>Aerococcaceae</taxon>
        <taxon>Aerococcus</taxon>
    </lineage>
</organism>
<keyword evidence="1" id="KW-1133">Transmembrane helix</keyword>
<feature type="transmembrane region" description="Helical" evidence="1">
    <location>
        <begin position="507"/>
        <end position="531"/>
    </location>
</feature>
<feature type="transmembrane region" description="Helical" evidence="1">
    <location>
        <begin position="551"/>
        <end position="572"/>
    </location>
</feature>
<dbReference type="SUPFAM" id="SSF53474">
    <property type="entry name" value="alpha/beta-Hydrolases"/>
    <property type="match status" value="1"/>
</dbReference>
<evidence type="ECO:0000313" key="3">
    <source>
        <dbReference type="EMBL" id="AMC01700.1"/>
    </source>
</evidence>
<keyword evidence="1" id="KW-0472">Membrane</keyword>
<reference evidence="4" key="2">
    <citation type="submission" date="2016-01" db="EMBL/GenBank/DDBJ databases">
        <title>Six Aerococcus type strain genome sequencing and assembly using PacBio and Illumina Hiseq.</title>
        <authorList>
            <person name="Carkaci D."/>
            <person name="Dargis R."/>
            <person name="Nielsen X.C."/>
            <person name="Skovgaard O."/>
            <person name="Fuursted K."/>
            <person name="Christensen J.J."/>
        </authorList>
    </citation>
    <scope>NUCLEOTIDE SEQUENCE [LARGE SCALE GENOMIC DNA]</scope>
    <source>
        <strain evidence="4">CCUG4311</strain>
    </source>
</reference>
<feature type="transmembrane region" description="Helical" evidence="1">
    <location>
        <begin position="624"/>
        <end position="644"/>
    </location>
</feature>
<dbReference type="AlphaFoldDB" id="A0AAU8U731"/>
<accession>A0AAU8U731</accession>
<evidence type="ECO:0000256" key="1">
    <source>
        <dbReference type="SAM" id="Phobius"/>
    </source>
</evidence>